<proteinExistence type="predicted"/>
<evidence type="ECO:0000313" key="1">
    <source>
        <dbReference type="EMBL" id="KAJ7741076.1"/>
    </source>
</evidence>
<name>A0AAD7N0C6_9AGAR</name>
<comment type="caution">
    <text evidence="1">The sequence shown here is derived from an EMBL/GenBank/DDBJ whole genome shotgun (WGS) entry which is preliminary data.</text>
</comment>
<dbReference type="AlphaFoldDB" id="A0AAD7N0C6"/>
<evidence type="ECO:0000313" key="2">
    <source>
        <dbReference type="Proteomes" id="UP001215598"/>
    </source>
</evidence>
<evidence type="ECO:0008006" key="3">
    <source>
        <dbReference type="Google" id="ProtNLM"/>
    </source>
</evidence>
<gene>
    <name evidence="1" type="ORF">B0H16DRAFT_49896</name>
</gene>
<reference evidence="1" key="1">
    <citation type="submission" date="2023-03" db="EMBL/GenBank/DDBJ databases">
        <title>Massive genome expansion in bonnet fungi (Mycena s.s.) driven by repeated elements and novel gene families across ecological guilds.</title>
        <authorList>
            <consortium name="Lawrence Berkeley National Laboratory"/>
            <person name="Harder C.B."/>
            <person name="Miyauchi S."/>
            <person name="Viragh M."/>
            <person name="Kuo A."/>
            <person name="Thoen E."/>
            <person name="Andreopoulos B."/>
            <person name="Lu D."/>
            <person name="Skrede I."/>
            <person name="Drula E."/>
            <person name="Henrissat B."/>
            <person name="Morin E."/>
            <person name="Kohler A."/>
            <person name="Barry K."/>
            <person name="LaButti K."/>
            <person name="Morin E."/>
            <person name="Salamov A."/>
            <person name="Lipzen A."/>
            <person name="Mereny Z."/>
            <person name="Hegedus B."/>
            <person name="Baldrian P."/>
            <person name="Stursova M."/>
            <person name="Weitz H."/>
            <person name="Taylor A."/>
            <person name="Grigoriev I.V."/>
            <person name="Nagy L.G."/>
            <person name="Martin F."/>
            <person name="Kauserud H."/>
        </authorList>
    </citation>
    <scope>NUCLEOTIDE SEQUENCE</scope>
    <source>
        <strain evidence="1">CBHHK182m</strain>
    </source>
</reference>
<accession>A0AAD7N0C6</accession>
<sequence length="174" mass="19751">MWIISTVVVGEISFSGLQSFPPIYSGIQWIPAVISDQSAGQRTESPHTSSLRRMAEVCRFPVDVYCLGNSIRRYFTQGWKLSPDKKGFTFMEDLLSDMCQEDPNARPEMDEVVARFEKIRRGLSELKLRSRVARKDENLIAGVFCFNFHWARQVVPIPNCLLSPETNGANGFTL</sequence>
<dbReference type="EMBL" id="JARKIB010000100">
    <property type="protein sequence ID" value="KAJ7741076.1"/>
    <property type="molecule type" value="Genomic_DNA"/>
</dbReference>
<protein>
    <recommendedName>
        <fullName evidence="3">Protein kinase domain-containing protein</fullName>
    </recommendedName>
</protein>
<organism evidence="1 2">
    <name type="scientific">Mycena metata</name>
    <dbReference type="NCBI Taxonomy" id="1033252"/>
    <lineage>
        <taxon>Eukaryota</taxon>
        <taxon>Fungi</taxon>
        <taxon>Dikarya</taxon>
        <taxon>Basidiomycota</taxon>
        <taxon>Agaricomycotina</taxon>
        <taxon>Agaricomycetes</taxon>
        <taxon>Agaricomycetidae</taxon>
        <taxon>Agaricales</taxon>
        <taxon>Marasmiineae</taxon>
        <taxon>Mycenaceae</taxon>
        <taxon>Mycena</taxon>
    </lineage>
</organism>
<dbReference type="Proteomes" id="UP001215598">
    <property type="component" value="Unassembled WGS sequence"/>
</dbReference>
<keyword evidence="2" id="KW-1185">Reference proteome</keyword>